<dbReference type="PANTHER" id="PTHR31973:SF195">
    <property type="entry name" value="MUDR FAMILY TRANSPOSASE"/>
    <property type="match status" value="1"/>
</dbReference>
<dbReference type="EMBL" id="CAMAPE010000025">
    <property type="protein sequence ID" value="CAH9090863.1"/>
    <property type="molecule type" value="Genomic_DNA"/>
</dbReference>
<keyword evidence="3" id="KW-1185">Reference proteome</keyword>
<proteinExistence type="predicted"/>
<feature type="domain" description="MULE transposase" evidence="1">
    <location>
        <begin position="115"/>
        <end position="214"/>
    </location>
</feature>
<evidence type="ECO:0000313" key="3">
    <source>
        <dbReference type="Proteomes" id="UP001152484"/>
    </source>
</evidence>
<dbReference type="AlphaFoldDB" id="A0A9P1EA21"/>
<evidence type="ECO:0000313" key="2">
    <source>
        <dbReference type="EMBL" id="CAH9090863.1"/>
    </source>
</evidence>
<name>A0A9P1EA21_CUSEU</name>
<dbReference type="InterPro" id="IPR018289">
    <property type="entry name" value="MULE_transposase_dom"/>
</dbReference>
<accession>A0A9P1EA21</accession>
<protein>
    <recommendedName>
        <fullName evidence="1">MULE transposase domain-containing protein</fullName>
    </recommendedName>
</protein>
<gene>
    <name evidence="2" type="ORF">CEURO_LOCUS11378</name>
</gene>
<dbReference type="Proteomes" id="UP001152484">
    <property type="component" value="Unassembled WGS sequence"/>
</dbReference>
<dbReference type="Pfam" id="PF10551">
    <property type="entry name" value="MULE"/>
    <property type="match status" value="1"/>
</dbReference>
<comment type="caution">
    <text evidence="2">The sequence shown here is derived from an EMBL/GenBank/DDBJ whole genome shotgun (WGS) entry which is preliminary data.</text>
</comment>
<dbReference type="PANTHER" id="PTHR31973">
    <property type="entry name" value="POLYPROTEIN, PUTATIVE-RELATED"/>
    <property type="match status" value="1"/>
</dbReference>
<dbReference type="OrthoDB" id="1305580at2759"/>
<evidence type="ECO:0000259" key="1">
    <source>
        <dbReference type="Pfam" id="PF10551"/>
    </source>
</evidence>
<organism evidence="2 3">
    <name type="scientific">Cuscuta europaea</name>
    <name type="common">European dodder</name>
    <dbReference type="NCBI Taxonomy" id="41803"/>
    <lineage>
        <taxon>Eukaryota</taxon>
        <taxon>Viridiplantae</taxon>
        <taxon>Streptophyta</taxon>
        <taxon>Embryophyta</taxon>
        <taxon>Tracheophyta</taxon>
        <taxon>Spermatophyta</taxon>
        <taxon>Magnoliopsida</taxon>
        <taxon>eudicotyledons</taxon>
        <taxon>Gunneridae</taxon>
        <taxon>Pentapetalae</taxon>
        <taxon>asterids</taxon>
        <taxon>lamiids</taxon>
        <taxon>Solanales</taxon>
        <taxon>Convolvulaceae</taxon>
        <taxon>Cuscuteae</taxon>
        <taxon>Cuscuta</taxon>
        <taxon>Cuscuta subgen. Cuscuta</taxon>
    </lineage>
</organism>
<sequence length="228" mass="26574">MILTNKLIATEIGPKVKADPDYPIKLIIDDIYEKFQIHVAYKKALYGRLIALERRFDNWEASYNPKLFKAIRYFNMGSLVQFQTQRTEIEGMREFCRAFWSFKASIDGFRHCLHVVSTDGTHLYDKYKGVLLVVVAVNTNREIFPLAYGVVDSENANSWSWFLHRVMAGVVRPHRPACIISDRHAEIESAFRNVSELQSSQVSKRYCLRHIRSNFMTKFRNTALKKLC</sequence>
<reference evidence="2" key="1">
    <citation type="submission" date="2022-07" db="EMBL/GenBank/DDBJ databases">
        <authorList>
            <person name="Macas J."/>
            <person name="Novak P."/>
            <person name="Neumann P."/>
        </authorList>
    </citation>
    <scope>NUCLEOTIDE SEQUENCE</scope>
</reference>